<dbReference type="VEuPathDB" id="MicrosporidiaDB:HERIO_1498"/>
<comment type="caution">
    <text evidence="2">The sequence shown here is derived from an EMBL/GenBank/DDBJ whole genome shotgun (WGS) entry which is preliminary data.</text>
</comment>
<evidence type="ECO:0000313" key="3">
    <source>
        <dbReference type="Proteomes" id="UP000192356"/>
    </source>
</evidence>
<evidence type="ECO:0000256" key="1">
    <source>
        <dbReference type="SAM" id="MobiDB-lite"/>
    </source>
</evidence>
<organism evidence="2 3">
    <name type="scientific">Hepatospora eriocheir</name>
    <dbReference type="NCBI Taxonomy" id="1081669"/>
    <lineage>
        <taxon>Eukaryota</taxon>
        <taxon>Fungi</taxon>
        <taxon>Fungi incertae sedis</taxon>
        <taxon>Microsporidia</taxon>
        <taxon>Hepatosporidae</taxon>
        <taxon>Hepatospora</taxon>
    </lineage>
</organism>
<feature type="compositionally biased region" description="Basic and acidic residues" evidence="1">
    <location>
        <begin position="1"/>
        <end position="15"/>
    </location>
</feature>
<gene>
    <name evidence="2" type="ORF">HERIO_1498</name>
</gene>
<accession>A0A1X0Q9V6</accession>
<proteinExistence type="predicted"/>
<dbReference type="Proteomes" id="UP000192356">
    <property type="component" value="Unassembled WGS sequence"/>
</dbReference>
<dbReference type="AlphaFoldDB" id="A0A1X0Q9V6"/>
<keyword evidence="3" id="KW-1185">Reference proteome</keyword>
<dbReference type="VEuPathDB" id="MicrosporidiaDB:A0H76_242"/>
<sequence length="375" mass="44050">MDDKQESKFDLDKNNESSTPLNSKEKYLREIVSKGQSYEKYLEALINEKNYIDNIKSQRQLLPDEKRREKDFEIEYNSFFANVGKFIKVGSHGRPKFMINEYVIYHQSEINNNEINQSNKGMPSPINKNHPMSPSNFNKLASEYYAKDKPYKGDVQEILNTFDMKQRMINSEMQQNLQMNRNNNTPQQIDGRKIQQKYNNFVADGISYYPNNPQVKVEKQQPVPKKRGRKSFKDKALEVQHKILIANSGLKYKTNLLESAQERLSKLKISNEPVEQESKFFEPIVEISNCNYKLPEPDDIKPEITIDEFILKYNLNEVFIEKLIDPISIKEFICTELDSIFYETVNFACKLSNSRKGTKKKLKLEDIKIAFERFQ</sequence>
<protein>
    <submittedName>
        <fullName evidence="2">Uncharacterized protein</fullName>
    </submittedName>
</protein>
<feature type="region of interest" description="Disordered" evidence="1">
    <location>
        <begin position="1"/>
        <end position="23"/>
    </location>
</feature>
<dbReference type="EMBL" id="LVKB01000076">
    <property type="protein sequence ID" value="ORD96570.1"/>
    <property type="molecule type" value="Genomic_DNA"/>
</dbReference>
<reference evidence="2 3" key="1">
    <citation type="journal article" date="2017" name="Environ. Microbiol.">
        <title>Decay of the glycolytic pathway and adaptation to intranuclear parasitism within Enterocytozoonidae microsporidia.</title>
        <authorList>
            <person name="Wiredu Boakye D."/>
            <person name="Jaroenlak P."/>
            <person name="Prachumwat A."/>
            <person name="Williams T.A."/>
            <person name="Bateman K.S."/>
            <person name="Itsathitphaisarn O."/>
            <person name="Sritunyalucksana K."/>
            <person name="Paszkiewicz K.H."/>
            <person name="Moore K.A."/>
            <person name="Stentiford G.D."/>
            <person name="Williams B.A."/>
        </authorList>
    </citation>
    <scope>NUCLEOTIDE SEQUENCE [LARGE SCALE GENOMIC DNA]</scope>
    <source>
        <strain evidence="2 3">GB1</strain>
    </source>
</reference>
<evidence type="ECO:0000313" key="2">
    <source>
        <dbReference type="EMBL" id="ORD96570.1"/>
    </source>
</evidence>
<name>A0A1X0Q9V6_9MICR</name>